<comment type="caution">
    <text evidence="1">The sequence shown here is derived from an EMBL/GenBank/DDBJ whole genome shotgun (WGS) entry which is preliminary data.</text>
</comment>
<reference evidence="1" key="1">
    <citation type="journal article" date="2020" name="mSystems">
        <title>Genome- and Community-Level Interaction Insights into Carbon Utilization and Element Cycling Functions of Hydrothermarchaeota in Hydrothermal Sediment.</title>
        <authorList>
            <person name="Zhou Z."/>
            <person name="Liu Y."/>
            <person name="Xu W."/>
            <person name="Pan J."/>
            <person name="Luo Z.H."/>
            <person name="Li M."/>
        </authorList>
    </citation>
    <scope>NUCLEOTIDE SEQUENCE [LARGE SCALE GENOMIC DNA]</scope>
    <source>
        <strain evidence="1">SpSt-361</strain>
    </source>
</reference>
<dbReference type="PANTHER" id="PTHR39189">
    <property type="entry name" value="UPF0173 METAL-DEPENDENT HYDROLASE YTKL"/>
    <property type="match status" value="1"/>
</dbReference>
<dbReference type="SUPFAM" id="SSF56281">
    <property type="entry name" value="Metallo-hydrolase/oxidoreductase"/>
    <property type="match status" value="1"/>
</dbReference>
<dbReference type="AlphaFoldDB" id="A0A831Z344"/>
<protein>
    <submittedName>
        <fullName evidence="1">MBL fold metallo-hydrolase</fullName>
    </submittedName>
</protein>
<dbReference type="Gene3D" id="3.60.15.10">
    <property type="entry name" value="Ribonuclease Z/Hydroxyacylglutathione hydrolase-like"/>
    <property type="match status" value="1"/>
</dbReference>
<dbReference type="PANTHER" id="PTHR39189:SF1">
    <property type="entry name" value="UPF0173 METAL-DEPENDENT HYDROLASE YTKL"/>
    <property type="match status" value="1"/>
</dbReference>
<evidence type="ECO:0000313" key="1">
    <source>
        <dbReference type="EMBL" id="HEX62047.1"/>
    </source>
</evidence>
<name>A0A831Z344_UNCKA</name>
<dbReference type="GO" id="GO:0016787">
    <property type="term" value="F:hydrolase activity"/>
    <property type="evidence" value="ECO:0007669"/>
    <property type="project" value="UniProtKB-KW"/>
</dbReference>
<proteinExistence type="predicted"/>
<dbReference type="InterPro" id="IPR036866">
    <property type="entry name" value="RibonucZ/Hydroxyglut_hydro"/>
</dbReference>
<dbReference type="Pfam" id="PF13483">
    <property type="entry name" value="Lactamase_B_3"/>
    <property type="match status" value="1"/>
</dbReference>
<accession>A0A831Z344</accession>
<gene>
    <name evidence="1" type="ORF">ENR01_02775</name>
</gene>
<organism evidence="1">
    <name type="scientific">candidate division WWE3 bacterium</name>
    <dbReference type="NCBI Taxonomy" id="2053526"/>
    <lineage>
        <taxon>Bacteria</taxon>
        <taxon>Katanobacteria</taxon>
    </lineage>
</organism>
<dbReference type="EMBL" id="DSPJ01000070">
    <property type="protein sequence ID" value="HEX62047.1"/>
    <property type="molecule type" value="Genomic_DNA"/>
</dbReference>
<sequence>MTSSSNGLARSALITSAIVLSSLKTGTMAETVIFFGLSIAVATKLVYINLRWTSASGGSAFCAIARAPYHDKMKIQYLGHSSFKISTGPVTIVTDPFDPGRVGLPYPKIQADLVLSSHDHFDHRYLEAVTGDSFVVSAPGEYEFKGVKVRGFPTFHDDKGGAERGKNTVYLFEAEGLVLCHLGDLGHLLDEKVVKEFEDLDVLFVPVGGFYTIGPAEASKIVSQLDSKIIIPMHYRVEGMAESFDELQPVMAFLGEMGIEQVEPKDELSLSSKSLPLEPEVVILKSVA</sequence>
<keyword evidence="1" id="KW-0378">Hydrolase</keyword>